<name>A0ACD3A3Y0_9AGAR</name>
<sequence length="602" mass="68824">MRGGDRGWMLSSVPPASARVVFNFPAISVWLSRSLRLPRYSPRSFRVSYSSSIATPTRWLPRREFSIPAHVPSDFFEYTSGRWIFNDDLRHAERRRVFKVDELCRLAAEAVNRSPDDIVPLEKLAEGGFNRIFLITMRCGFRMVARIPYPATIPNGYYGLPPFLRSSGLPIPEVYGYSPTLNNAAGTEYIFMEFVQGTRLSDIWFALGEGEIISISRQLAELESKMMSVVFPAGGSLYYIEDLENAAGRVSWPTRPGITLKDQRFCIGPDTSLRLWYGKRSQLDLDRGPYESAEAALVRGAQNELAYLRRFGRPLLPFHRVRREAYKYQKQPPSAHIENLNRYLLIASSLAPRNPALNHFRIRHPDLQPSNIIVSRSPDSNLHVVGLIDWQHTPILPLFLLTGIPQRLQNYDDIGSQAMTRPSLPEKLDDLDETQQSREFELYRRRLVHYHYVKNTEEYNELHYTASTDPIDGLRRRLFCHASDPWEGETLALKVALIKATEKWKTLTGGGLPCPIAFNPDDVRETMELDAEQKKADKSLEACKDMIGVGEEGWTPTEHYEEAMTLSKQLKEDGLASAESEEERAEIATHWPFDDMDEAEYM</sequence>
<evidence type="ECO:0000313" key="1">
    <source>
        <dbReference type="EMBL" id="TFK60236.1"/>
    </source>
</evidence>
<protein>
    <submittedName>
        <fullName evidence="1">Protein kinase subdomain-containing protein PKL/CAK/Fmp29</fullName>
    </submittedName>
</protein>
<dbReference type="EMBL" id="ML208807">
    <property type="protein sequence ID" value="TFK60236.1"/>
    <property type="molecule type" value="Genomic_DNA"/>
</dbReference>
<keyword evidence="1" id="KW-0418">Kinase</keyword>
<accession>A0ACD3A3Y0</accession>
<keyword evidence="2" id="KW-1185">Reference proteome</keyword>
<keyword evidence="1" id="KW-0808">Transferase</keyword>
<proteinExistence type="predicted"/>
<dbReference type="Proteomes" id="UP000308600">
    <property type="component" value="Unassembled WGS sequence"/>
</dbReference>
<organism evidence="1 2">
    <name type="scientific">Pluteus cervinus</name>
    <dbReference type="NCBI Taxonomy" id="181527"/>
    <lineage>
        <taxon>Eukaryota</taxon>
        <taxon>Fungi</taxon>
        <taxon>Dikarya</taxon>
        <taxon>Basidiomycota</taxon>
        <taxon>Agaricomycotina</taxon>
        <taxon>Agaricomycetes</taxon>
        <taxon>Agaricomycetidae</taxon>
        <taxon>Agaricales</taxon>
        <taxon>Pluteineae</taxon>
        <taxon>Pluteaceae</taxon>
        <taxon>Pluteus</taxon>
    </lineage>
</organism>
<gene>
    <name evidence="1" type="ORF">BDN72DRAFT_940568</name>
</gene>
<reference evidence="1 2" key="1">
    <citation type="journal article" date="2019" name="Nat. Ecol. Evol.">
        <title>Megaphylogeny resolves global patterns of mushroom evolution.</title>
        <authorList>
            <person name="Varga T."/>
            <person name="Krizsan K."/>
            <person name="Foldi C."/>
            <person name="Dima B."/>
            <person name="Sanchez-Garcia M."/>
            <person name="Sanchez-Ramirez S."/>
            <person name="Szollosi G.J."/>
            <person name="Szarkandi J.G."/>
            <person name="Papp V."/>
            <person name="Albert L."/>
            <person name="Andreopoulos W."/>
            <person name="Angelini C."/>
            <person name="Antonin V."/>
            <person name="Barry K.W."/>
            <person name="Bougher N.L."/>
            <person name="Buchanan P."/>
            <person name="Buyck B."/>
            <person name="Bense V."/>
            <person name="Catcheside P."/>
            <person name="Chovatia M."/>
            <person name="Cooper J."/>
            <person name="Damon W."/>
            <person name="Desjardin D."/>
            <person name="Finy P."/>
            <person name="Geml J."/>
            <person name="Haridas S."/>
            <person name="Hughes K."/>
            <person name="Justo A."/>
            <person name="Karasinski D."/>
            <person name="Kautmanova I."/>
            <person name="Kiss B."/>
            <person name="Kocsube S."/>
            <person name="Kotiranta H."/>
            <person name="LaButti K.M."/>
            <person name="Lechner B.E."/>
            <person name="Liimatainen K."/>
            <person name="Lipzen A."/>
            <person name="Lukacs Z."/>
            <person name="Mihaltcheva S."/>
            <person name="Morgado L.N."/>
            <person name="Niskanen T."/>
            <person name="Noordeloos M.E."/>
            <person name="Ohm R.A."/>
            <person name="Ortiz-Santana B."/>
            <person name="Ovrebo C."/>
            <person name="Racz N."/>
            <person name="Riley R."/>
            <person name="Savchenko A."/>
            <person name="Shiryaev A."/>
            <person name="Soop K."/>
            <person name="Spirin V."/>
            <person name="Szebenyi C."/>
            <person name="Tomsovsky M."/>
            <person name="Tulloss R.E."/>
            <person name="Uehling J."/>
            <person name="Grigoriev I.V."/>
            <person name="Vagvolgyi C."/>
            <person name="Papp T."/>
            <person name="Martin F.M."/>
            <person name="Miettinen O."/>
            <person name="Hibbett D.S."/>
            <person name="Nagy L.G."/>
        </authorList>
    </citation>
    <scope>NUCLEOTIDE SEQUENCE [LARGE SCALE GENOMIC DNA]</scope>
    <source>
        <strain evidence="1 2">NL-1719</strain>
    </source>
</reference>
<evidence type="ECO:0000313" key="2">
    <source>
        <dbReference type="Proteomes" id="UP000308600"/>
    </source>
</evidence>